<dbReference type="GO" id="GO:0006654">
    <property type="term" value="P:phosphatidic acid biosynthetic process"/>
    <property type="evidence" value="ECO:0007669"/>
    <property type="project" value="TreeGrafter"/>
</dbReference>
<evidence type="ECO:0000256" key="5">
    <source>
        <dbReference type="ARBA" id="ARBA00013211"/>
    </source>
</evidence>
<dbReference type="InterPro" id="IPR004552">
    <property type="entry name" value="AGP_acyltrans"/>
</dbReference>
<sequence>MTIFLGTIFCNDQLFFSCIYLIFIGLTSAFFFWGALFIWLVTLLFDRRLVILHLYTSFWAYFYVWCMPAWSVTIKGKEKLNWNKQYIIVSNHQSQLDILVAFGLFFPFKWVSKLEVFKLPFIGWNMYLNRYISLKRGDKESIRKMMSDCERQIQKGCSIYMFPEGTRSKDGVLRPFKPGAFILAKQNNLPILPVVINGTMQALPKHSLVLQKNHRISIIILDEIPVETIQSMEPEEMALNVRALIDTHLFNASENL</sequence>
<comment type="catalytic activity">
    <reaction evidence="1 9">
        <text>a 1-acyl-sn-glycero-3-phosphate + an acyl-CoA = a 1,2-diacyl-sn-glycero-3-phosphate + CoA</text>
        <dbReference type="Rhea" id="RHEA:19709"/>
        <dbReference type="ChEBI" id="CHEBI:57287"/>
        <dbReference type="ChEBI" id="CHEBI:57970"/>
        <dbReference type="ChEBI" id="CHEBI:58342"/>
        <dbReference type="ChEBI" id="CHEBI:58608"/>
        <dbReference type="EC" id="2.3.1.51"/>
    </reaction>
</comment>
<keyword evidence="9" id="KW-0594">Phospholipid biosynthesis</keyword>
<evidence type="ECO:0000313" key="12">
    <source>
        <dbReference type="EMBL" id="SLM28733.1"/>
    </source>
</evidence>
<dbReference type="CDD" id="cd07989">
    <property type="entry name" value="LPLAT_AGPAT-like"/>
    <property type="match status" value="1"/>
</dbReference>
<dbReference type="PANTHER" id="PTHR10434">
    <property type="entry name" value="1-ACYL-SN-GLYCEROL-3-PHOSPHATE ACYLTRANSFERASE"/>
    <property type="match status" value="1"/>
</dbReference>
<evidence type="ECO:0000256" key="8">
    <source>
        <dbReference type="ARBA" id="ARBA00023315"/>
    </source>
</evidence>
<accession>A0A1W1H8E9</accession>
<dbReference type="EMBL" id="FWEV01000057">
    <property type="protein sequence ID" value="SLM28733.1"/>
    <property type="molecule type" value="Genomic_DNA"/>
</dbReference>
<keyword evidence="13" id="KW-1185">Reference proteome</keyword>
<keyword evidence="9" id="KW-1208">Phospholipid metabolism</keyword>
<keyword evidence="10" id="KW-0812">Transmembrane</keyword>
<dbReference type="STRING" id="1246637.MTBBW1_150004"/>
<dbReference type="InterPro" id="IPR002123">
    <property type="entry name" value="Plipid/glycerol_acylTrfase"/>
</dbReference>
<keyword evidence="8 9" id="KW-0012">Acyltransferase</keyword>
<feature type="transmembrane region" description="Helical" evidence="10">
    <location>
        <begin position="52"/>
        <end position="74"/>
    </location>
</feature>
<dbReference type="EC" id="2.3.1.51" evidence="5 9"/>
<name>A0A1W1H8E9_9BACT</name>
<keyword evidence="7 9" id="KW-0808">Transferase</keyword>
<dbReference type="SUPFAM" id="SSF69593">
    <property type="entry name" value="Glycerol-3-phosphate (1)-acyltransferase"/>
    <property type="match status" value="1"/>
</dbReference>
<keyword evidence="9" id="KW-0443">Lipid metabolism</keyword>
<evidence type="ECO:0000256" key="4">
    <source>
        <dbReference type="ARBA" id="ARBA00008655"/>
    </source>
</evidence>
<keyword evidence="10" id="KW-1133">Transmembrane helix</keyword>
<evidence type="ECO:0000313" key="13">
    <source>
        <dbReference type="Proteomes" id="UP000191931"/>
    </source>
</evidence>
<feature type="domain" description="Phospholipid/glycerol acyltransferase" evidence="11">
    <location>
        <begin position="86"/>
        <end position="199"/>
    </location>
</feature>
<dbReference type="Pfam" id="PF01553">
    <property type="entry name" value="Acyltransferase"/>
    <property type="match status" value="1"/>
</dbReference>
<dbReference type="UniPathway" id="UPA00557">
    <property type="reaction ID" value="UER00613"/>
</dbReference>
<dbReference type="SMART" id="SM00563">
    <property type="entry name" value="PlsC"/>
    <property type="match status" value="1"/>
</dbReference>
<evidence type="ECO:0000256" key="6">
    <source>
        <dbReference type="ARBA" id="ARBA00016139"/>
    </source>
</evidence>
<evidence type="ECO:0000256" key="2">
    <source>
        <dbReference type="ARBA" id="ARBA00004728"/>
    </source>
</evidence>
<evidence type="ECO:0000259" key="11">
    <source>
        <dbReference type="SMART" id="SM00563"/>
    </source>
</evidence>
<comment type="pathway">
    <text evidence="2">Phospholipid metabolism; CDP-diacylglycerol biosynthesis; CDP-diacylglycerol from sn-glycerol 3-phosphate: step 2/3.</text>
</comment>
<evidence type="ECO:0000256" key="9">
    <source>
        <dbReference type="RuleBase" id="RU361267"/>
    </source>
</evidence>
<comment type="domain">
    <text evidence="9">The HXXXXD motif is essential for acyltransferase activity and may constitute the binding site for the phosphate moiety of the glycerol-3-phosphate.</text>
</comment>
<dbReference type="GO" id="GO:0003841">
    <property type="term" value="F:1-acylglycerol-3-phosphate O-acyltransferase activity"/>
    <property type="evidence" value="ECO:0007669"/>
    <property type="project" value="UniProtKB-UniRule"/>
</dbReference>
<evidence type="ECO:0000256" key="7">
    <source>
        <dbReference type="ARBA" id="ARBA00022679"/>
    </source>
</evidence>
<comment type="similarity">
    <text evidence="4 9">Belongs to the 1-acyl-sn-glycerol-3-phosphate acyltransferase family.</text>
</comment>
<dbReference type="NCBIfam" id="TIGR00530">
    <property type="entry name" value="AGP_acyltrn"/>
    <property type="match status" value="1"/>
</dbReference>
<proteinExistence type="inferred from homology"/>
<organism evidence="12 13">
    <name type="scientific">Desulfamplus magnetovallimortis</name>
    <dbReference type="NCBI Taxonomy" id="1246637"/>
    <lineage>
        <taxon>Bacteria</taxon>
        <taxon>Pseudomonadati</taxon>
        <taxon>Thermodesulfobacteriota</taxon>
        <taxon>Desulfobacteria</taxon>
        <taxon>Desulfobacterales</taxon>
        <taxon>Desulfobacteraceae</taxon>
        <taxon>Desulfamplus</taxon>
    </lineage>
</organism>
<dbReference type="GO" id="GO:0016024">
    <property type="term" value="P:CDP-diacylglycerol biosynthetic process"/>
    <property type="evidence" value="ECO:0007669"/>
    <property type="project" value="UniProtKB-UniPathway"/>
</dbReference>
<dbReference type="AlphaFoldDB" id="A0A1W1H8E9"/>
<keyword evidence="9" id="KW-0444">Lipid biosynthesis</keyword>
<evidence type="ECO:0000256" key="1">
    <source>
        <dbReference type="ARBA" id="ARBA00001141"/>
    </source>
</evidence>
<keyword evidence="10" id="KW-0472">Membrane</keyword>
<dbReference type="GO" id="GO:0016020">
    <property type="term" value="C:membrane"/>
    <property type="evidence" value="ECO:0007669"/>
    <property type="project" value="InterPro"/>
</dbReference>
<dbReference type="Proteomes" id="UP000191931">
    <property type="component" value="Unassembled WGS sequence"/>
</dbReference>
<feature type="transmembrane region" description="Helical" evidence="10">
    <location>
        <begin position="20"/>
        <end position="45"/>
    </location>
</feature>
<dbReference type="PANTHER" id="PTHR10434:SF66">
    <property type="entry name" value="PHOSPHOLIPID_GLYCEROL ACYLTRANSFERASE DOMAIN-CONTAINING PROTEIN"/>
    <property type="match status" value="1"/>
</dbReference>
<protein>
    <recommendedName>
        <fullName evidence="6 9">1-acyl-sn-glycerol-3-phosphate acyltransferase</fullName>
        <ecNumber evidence="5 9">2.3.1.51</ecNumber>
    </recommendedName>
</protein>
<comment type="pathway">
    <text evidence="3">Lipid metabolism.</text>
</comment>
<dbReference type="OrthoDB" id="9809618at2"/>
<reference evidence="12 13" key="1">
    <citation type="submission" date="2017-03" db="EMBL/GenBank/DDBJ databases">
        <authorList>
            <person name="Afonso C.L."/>
            <person name="Miller P.J."/>
            <person name="Scott M.A."/>
            <person name="Spackman E."/>
            <person name="Goraichik I."/>
            <person name="Dimitrov K.M."/>
            <person name="Suarez D.L."/>
            <person name="Swayne D.E."/>
        </authorList>
    </citation>
    <scope>NUCLEOTIDE SEQUENCE [LARGE SCALE GENOMIC DNA]</scope>
    <source>
        <strain evidence="12">PRJEB14757</strain>
    </source>
</reference>
<gene>
    <name evidence="12" type="ORF">MTBBW1_150004</name>
</gene>
<evidence type="ECO:0000256" key="10">
    <source>
        <dbReference type="SAM" id="Phobius"/>
    </source>
</evidence>
<evidence type="ECO:0000256" key="3">
    <source>
        <dbReference type="ARBA" id="ARBA00005189"/>
    </source>
</evidence>